<reference evidence="7 8" key="1">
    <citation type="submission" date="2019-05" db="EMBL/GenBank/DDBJ databases">
        <title>Another draft genome of Portunus trituberculatus and its Hox gene families provides insights of decapod evolution.</title>
        <authorList>
            <person name="Jeong J.-H."/>
            <person name="Song I."/>
            <person name="Kim S."/>
            <person name="Choi T."/>
            <person name="Kim D."/>
            <person name="Ryu S."/>
            <person name="Kim W."/>
        </authorList>
    </citation>
    <scope>NUCLEOTIDE SEQUENCE [LARGE SCALE GENOMIC DNA]</scope>
    <source>
        <tissue evidence="7">Muscle</tissue>
    </source>
</reference>
<dbReference type="InterPro" id="IPR021134">
    <property type="entry name" value="Bestrophin-like"/>
</dbReference>
<dbReference type="GO" id="GO:0005886">
    <property type="term" value="C:plasma membrane"/>
    <property type="evidence" value="ECO:0007669"/>
    <property type="project" value="UniProtKB-SubCell"/>
</dbReference>
<feature type="transmembrane region" description="Helical" evidence="6">
    <location>
        <begin position="36"/>
        <end position="54"/>
    </location>
</feature>
<evidence type="ECO:0000256" key="2">
    <source>
        <dbReference type="ARBA" id="ARBA00022692"/>
    </source>
</evidence>
<evidence type="ECO:0000256" key="1">
    <source>
        <dbReference type="ARBA" id="ARBA00004370"/>
    </source>
</evidence>
<keyword evidence="4 6" id="KW-0472">Membrane</keyword>
<dbReference type="EMBL" id="VSRR010009611">
    <property type="protein sequence ID" value="MPC50598.1"/>
    <property type="molecule type" value="Genomic_DNA"/>
</dbReference>
<dbReference type="OrthoDB" id="201595at2759"/>
<keyword evidence="6" id="KW-1003">Cell membrane</keyword>
<keyword evidence="8" id="KW-1185">Reference proteome</keyword>
<comment type="function">
    <text evidence="6">Forms chloride channels.</text>
</comment>
<gene>
    <name evidence="7" type="primary">Best3_0</name>
    <name evidence="7" type="ORF">E2C01_044427</name>
</gene>
<evidence type="ECO:0000256" key="3">
    <source>
        <dbReference type="ARBA" id="ARBA00022989"/>
    </source>
</evidence>
<evidence type="ECO:0000256" key="6">
    <source>
        <dbReference type="RuleBase" id="RU363126"/>
    </source>
</evidence>
<dbReference type="Proteomes" id="UP000324222">
    <property type="component" value="Unassembled WGS sequence"/>
</dbReference>
<dbReference type="GO" id="GO:0005254">
    <property type="term" value="F:chloride channel activity"/>
    <property type="evidence" value="ECO:0007669"/>
    <property type="project" value="UniProtKB-KW"/>
</dbReference>
<name>A0A5B7G0F3_PORTR</name>
<keyword evidence="6" id="KW-0868">Chloride</keyword>
<sequence>MVVEYIKDIGTARFCIFGRLLFRWRGSVYKLLWRDLLVYAVLYTLLSCFYRFYLKDNQKREKCLNLY</sequence>
<dbReference type="PANTHER" id="PTHR10736:SF0">
    <property type="entry name" value="BESTROPHIN HOMOLOG"/>
    <property type="match status" value="1"/>
</dbReference>
<proteinExistence type="inferred from homology"/>
<keyword evidence="6" id="KW-0813">Transport</keyword>
<keyword evidence="2 6" id="KW-0812">Transmembrane</keyword>
<evidence type="ECO:0000313" key="8">
    <source>
        <dbReference type="Proteomes" id="UP000324222"/>
    </source>
</evidence>
<keyword evidence="6" id="KW-0407">Ion channel</keyword>
<accession>A0A5B7G0F3</accession>
<evidence type="ECO:0000256" key="5">
    <source>
        <dbReference type="ARBA" id="ARBA00034769"/>
    </source>
</evidence>
<keyword evidence="6" id="KW-0869">Chloride channel</keyword>
<organism evidence="7 8">
    <name type="scientific">Portunus trituberculatus</name>
    <name type="common">Swimming crab</name>
    <name type="synonym">Neptunus trituberculatus</name>
    <dbReference type="NCBI Taxonomy" id="210409"/>
    <lineage>
        <taxon>Eukaryota</taxon>
        <taxon>Metazoa</taxon>
        <taxon>Ecdysozoa</taxon>
        <taxon>Arthropoda</taxon>
        <taxon>Crustacea</taxon>
        <taxon>Multicrustacea</taxon>
        <taxon>Malacostraca</taxon>
        <taxon>Eumalacostraca</taxon>
        <taxon>Eucarida</taxon>
        <taxon>Decapoda</taxon>
        <taxon>Pleocyemata</taxon>
        <taxon>Brachyura</taxon>
        <taxon>Eubrachyura</taxon>
        <taxon>Portunoidea</taxon>
        <taxon>Portunidae</taxon>
        <taxon>Portuninae</taxon>
        <taxon>Portunus</taxon>
    </lineage>
</organism>
<dbReference type="InterPro" id="IPR000615">
    <property type="entry name" value="Bestrophin"/>
</dbReference>
<keyword evidence="6" id="KW-0406">Ion transport</keyword>
<dbReference type="GO" id="GO:0034707">
    <property type="term" value="C:chloride channel complex"/>
    <property type="evidence" value="ECO:0007669"/>
    <property type="project" value="UniProtKB-KW"/>
</dbReference>
<protein>
    <recommendedName>
        <fullName evidence="6">Bestrophin homolog</fullName>
    </recommendedName>
</protein>
<comment type="subcellular location">
    <subcellularLocation>
        <location evidence="6">Cell membrane</location>
        <topology evidence="6">Multi-pass membrane protein</topology>
    </subcellularLocation>
    <subcellularLocation>
        <location evidence="1">Membrane</location>
    </subcellularLocation>
</comment>
<comment type="caution">
    <text evidence="7">The sequence shown here is derived from an EMBL/GenBank/DDBJ whole genome shotgun (WGS) entry which is preliminary data.</text>
</comment>
<comment type="caution">
    <text evidence="6">Lacks conserved residue(s) required for the propagation of feature annotation.</text>
</comment>
<keyword evidence="3 6" id="KW-1133">Transmembrane helix</keyword>
<dbReference type="Pfam" id="PF01062">
    <property type="entry name" value="Bestrophin"/>
    <property type="match status" value="1"/>
</dbReference>
<evidence type="ECO:0000256" key="4">
    <source>
        <dbReference type="ARBA" id="ARBA00023136"/>
    </source>
</evidence>
<dbReference type="AlphaFoldDB" id="A0A5B7G0F3"/>
<comment type="similarity">
    <text evidence="5 6">Belongs to the anion channel-forming bestrophin (TC 1.A.46) family. Calcium-sensitive chloride channel subfamily.</text>
</comment>
<dbReference type="PANTHER" id="PTHR10736">
    <property type="entry name" value="BESTROPHIN"/>
    <property type="match status" value="1"/>
</dbReference>
<evidence type="ECO:0000313" key="7">
    <source>
        <dbReference type="EMBL" id="MPC50598.1"/>
    </source>
</evidence>